<dbReference type="Proteomes" id="UP000678393">
    <property type="component" value="Unassembled WGS sequence"/>
</dbReference>
<protein>
    <submittedName>
        <fullName evidence="2">Uncharacterized protein</fullName>
    </submittedName>
</protein>
<accession>A0A8S3ZRJ8</accession>
<keyword evidence="3" id="KW-1185">Reference proteome</keyword>
<feature type="transmembrane region" description="Helical" evidence="1">
    <location>
        <begin position="36"/>
        <end position="62"/>
    </location>
</feature>
<comment type="caution">
    <text evidence="2">The sequence shown here is derived from an EMBL/GenBank/DDBJ whole genome shotgun (WGS) entry which is preliminary data.</text>
</comment>
<keyword evidence="1" id="KW-0472">Membrane</keyword>
<dbReference type="EMBL" id="CAJHNH020003891">
    <property type="protein sequence ID" value="CAG5130212.1"/>
    <property type="molecule type" value="Genomic_DNA"/>
</dbReference>
<gene>
    <name evidence="2" type="ORF">CUNI_LOCUS15770</name>
</gene>
<name>A0A8S3ZRJ8_9EUPU</name>
<evidence type="ECO:0000313" key="3">
    <source>
        <dbReference type="Proteomes" id="UP000678393"/>
    </source>
</evidence>
<proteinExistence type="predicted"/>
<evidence type="ECO:0000313" key="2">
    <source>
        <dbReference type="EMBL" id="CAG5130212.1"/>
    </source>
</evidence>
<reference evidence="2" key="1">
    <citation type="submission" date="2021-04" db="EMBL/GenBank/DDBJ databases">
        <authorList>
            <consortium name="Molecular Ecology Group"/>
        </authorList>
    </citation>
    <scope>NUCLEOTIDE SEQUENCE</scope>
</reference>
<dbReference type="AlphaFoldDB" id="A0A8S3ZRJ8"/>
<sequence length="82" mass="9058">MAEDRPSLTVVTMNTTSLNTIVGGLLSEELRLICQWIIYTVVCQFIDVFGIATNIINIICFIKQGFKDSVNISLLGSTTLVF</sequence>
<keyword evidence="1" id="KW-1133">Transmembrane helix</keyword>
<evidence type="ECO:0000256" key="1">
    <source>
        <dbReference type="SAM" id="Phobius"/>
    </source>
</evidence>
<keyword evidence="1" id="KW-0812">Transmembrane</keyword>
<feature type="non-terminal residue" evidence="2">
    <location>
        <position position="82"/>
    </location>
</feature>
<organism evidence="2 3">
    <name type="scientific">Candidula unifasciata</name>
    <dbReference type="NCBI Taxonomy" id="100452"/>
    <lineage>
        <taxon>Eukaryota</taxon>
        <taxon>Metazoa</taxon>
        <taxon>Spiralia</taxon>
        <taxon>Lophotrochozoa</taxon>
        <taxon>Mollusca</taxon>
        <taxon>Gastropoda</taxon>
        <taxon>Heterobranchia</taxon>
        <taxon>Euthyneura</taxon>
        <taxon>Panpulmonata</taxon>
        <taxon>Eupulmonata</taxon>
        <taxon>Stylommatophora</taxon>
        <taxon>Helicina</taxon>
        <taxon>Helicoidea</taxon>
        <taxon>Geomitridae</taxon>
        <taxon>Candidula</taxon>
    </lineage>
</organism>